<sequence length="146" mass="16718">MVTLDDEYECSDYPNINEVDAMISSLELVITFPLKESLTVQIYIVRGVVTTLIARNPEYDSRAIPWEYREDRATFHTWETMQAVRVNEEAEKDDTNYSCKSGLGPMILKYGYQPKSGLGPKSNEIVEQVQLKHHRSTNGLRDEPTS</sequence>
<dbReference type="OrthoDB" id="1305461at2759"/>
<evidence type="ECO:0000313" key="1">
    <source>
        <dbReference type="EMBL" id="KAG5605872.1"/>
    </source>
</evidence>
<keyword evidence="2" id="KW-1185">Reference proteome</keyword>
<evidence type="ECO:0000313" key="2">
    <source>
        <dbReference type="Proteomes" id="UP000824120"/>
    </source>
</evidence>
<dbReference type="AlphaFoldDB" id="A0A9J5Z1M5"/>
<dbReference type="Proteomes" id="UP000824120">
    <property type="component" value="Chromosome 5"/>
</dbReference>
<protein>
    <recommendedName>
        <fullName evidence="3">G-patch domain-containing protein</fullName>
    </recommendedName>
</protein>
<gene>
    <name evidence="1" type="ORF">H5410_027364</name>
</gene>
<name>A0A9J5Z1M5_SOLCO</name>
<proteinExistence type="predicted"/>
<evidence type="ECO:0008006" key="3">
    <source>
        <dbReference type="Google" id="ProtNLM"/>
    </source>
</evidence>
<accession>A0A9J5Z1M5</accession>
<dbReference type="EMBL" id="JACXVP010000005">
    <property type="protein sequence ID" value="KAG5605872.1"/>
    <property type="molecule type" value="Genomic_DNA"/>
</dbReference>
<comment type="caution">
    <text evidence="1">The sequence shown here is derived from an EMBL/GenBank/DDBJ whole genome shotgun (WGS) entry which is preliminary data.</text>
</comment>
<reference evidence="1 2" key="1">
    <citation type="submission" date="2020-09" db="EMBL/GenBank/DDBJ databases">
        <title>De no assembly of potato wild relative species, Solanum commersonii.</title>
        <authorList>
            <person name="Cho K."/>
        </authorList>
    </citation>
    <scope>NUCLEOTIDE SEQUENCE [LARGE SCALE GENOMIC DNA]</scope>
    <source>
        <strain evidence="1">LZ3.2</strain>
        <tissue evidence="1">Leaf</tissue>
    </source>
</reference>
<organism evidence="1 2">
    <name type="scientific">Solanum commersonii</name>
    <name type="common">Commerson's wild potato</name>
    <name type="synonym">Commerson's nightshade</name>
    <dbReference type="NCBI Taxonomy" id="4109"/>
    <lineage>
        <taxon>Eukaryota</taxon>
        <taxon>Viridiplantae</taxon>
        <taxon>Streptophyta</taxon>
        <taxon>Embryophyta</taxon>
        <taxon>Tracheophyta</taxon>
        <taxon>Spermatophyta</taxon>
        <taxon>Magnoliopsida</taxon>
        <taxon>eudicotyledons</taxon>
        <taxon>Gunneridae</taxon>
        <taxon>Pentapetalae</taxon>
        <taxon>asterids</taxon>
        <taxon>lamiids</taxon>
        <taxon>Solanales</taxon>
        <taxon>Solanaceae</taxon>
        <taxon>Solanoideae</taxon>
        <taxon>Solaneae</taxon>
        <taxon>Solanum</taxon>
    </lineage>
</organism>